<evidence type="ECO:0000313" key="2">
    <source>
        <dbReference type="EMBL" id="SHI10751.1"/>
    </source>
</evidence>
<keyword evidence="1" id="KW-1133">Transmembrane helix</keyword>
<dbReference type="AlphaFoldDB" id="A0A1M5YFA8"/>
<proteinExistence type="predicted"/>
<accession>A0A1M5YFA8</accession>
<keyword evidence="1" id="KW-0472">Membrane</keyword>
<evidence type="ECO:0000313" key="3">
    <source>
        <dbReference type="Proteomes" id="UP000184608"/>
    </source>
</evidence>
<keyword evidence="1" id="KW-0812">Transmembrane</keyword>
<name>A0A1M5YFA8_9VIBR</name>
<protein>
    <submittedName>
        <fullName evidence="2">Uncharacterized protein</fullName>
    </submittedName>
</protein>
<keyword evidence="3" id="KW-1185">Reference proteome</keyword>
<sequence length="99" mass="11267">MPATIAYDPSLSQKAREYLIQLEDYLNEMNQKSPDVREVLLQSHLVLWLFSSTISGSPAALIPVIISHRTGYIMFPYNFFVAECNDFVHFSEILLNTVG</sequence>
<organism evidence="2 3">
    <name type="scientific">Vibrio aerogenes CECT 7868</name>
    <dbReference type="NCBI Taxonomy" id="1216006"/>
    <lineage>
        <taxon>Bacteria</taxon>
        <taxon>Pseudomonadati</taxon>
        <taxon>Pseudomonadota</taxon>
        <taxon>Gammaproteobacteria</taxon>
        <taxon>Vibrionales</taxon>
        <taxon>Vibrionaceae</taxon>
        <taxon>Vibrio</taxon>
    </lineage>
</organism>
<dbReference type="Proteomes" id="UP000184608">
    <property type="component" value="Unassembled WGS sequence"/>
</dbReference>
<feature type="transmembrane region" description="Helical" evidence="1">
    <location>
        <begin position="45"/>
        <end position="66"/>
    </location>
</feature>
<evidence type="ECO:0000256" key="1">
    <source>
        <dbReference type="SAM" id="Phobius"/>
    </source>
</evidence>
<dbReference type="EMBL" id="FQXZ01000015">
    <property type="protein sequence ID" value="SHI10751.1"/>
    <property type="molecule type" value="Genomic_DNA"/>
</dbReference>
<reference evidence="2 3" key="1">
    <citation type="submission" date="2016-11" db="EMBL/GenBank/DDBJ databases">
        <authorList>
            <person name="Jaros S."/>
            <person name="Januszkiewicz K."/>
            <person name="Wedrychowicz H."/>
        </authorList>
    </citation>
    <scope>NUCLEOTIDE SEQUENCE [LARGE SCALE GENOMIC DNA]</scope>
    <source>
        <strain evidence="2 3">CECT 7868</strain>
    </source>
</reference>
<gene>
    <name evidence="2" type="ORF">VA7868_01691</name>
</gene>